<dbReference type="PANTHER" id="PTHR22954">
    <property type="entry name" value="RETROVIRAL PROTEASE-RELATED"/>
    <property type="match status" value="1"/>
</dbReference>
<evidence type="ECO:0000313" key="1">
    <source>
        <dbReference type="Proteomes" id="UP000025227"/>
    </source>
</evidence>
<dbReference type="PANTHER" id="PTHR22954:SF3">
    <property type="entry name" value="PROTEIN CBG08539"/>
    <property type="match status" value="1"/>
</dbReference>
<sequence length="329" mass="37889">MIVQITTAKRPLTRFCNKLEQVLERYKEESLDFLQVNFLQVNTEDLSSKVNLSNFCRLEEAVGTTETLSSQVEKALSELLSLEEGGEEAGFNDIEQYVTRAEDSLALALEYVARLQGRIQALKSLETLRLQHTVQSAAPHNLILNQVPKRAELPPLPLPKFTGSIWDFDNFWELFNANVHSRDLPELFKFNYLLNALDGEARESVKKFHVTPENYSRAVNFLQARYGNPEELIQKLIDQLDHYKLRSVTLKDQRTLFEQVQVTVMQLKQKGEHVDTQVMVKKILGKFPAHIQRGVLRKRRLLPLNTTFTMEALFNAIEDVLSVEEMMNL</sequence>
<dbReference type="OrthoDB" id="5863857at2759"/>
<dbReference type="WBParaSite" id="HCON_00115470-00001">
    <property type="protein sequence ID" value="HCON_00115470-00001"/>
    <property type="gene ID" value="HCON_00115470"/>
</dbReference>
<dbReference type="Proteomes" id="UP000025227">
    <property type="component" value="Unplaced"/>
</dbReference>
<name>A0A7I4YMB7_HAECO</name>
<reference evidence="2" key="1">
    <citation type="submission" date="2020-12" db="UniProtKB">
        <authorList>
            <consortium name="WormBaseParasite"/>
        </authorList>
    </citation>
    <scope>IDENTIFICATION</scope>
    <source>
        <strain evidence="2">MHco3</strain>
    </source>
</reference>
<protein>
    <submittedName>
        <fullName evidence="2">Uncharacterized protein</fullName>
    </submittedName>
</protein>
<dbReference type="Pfam" id="PF03564">
    <property type="entry name" value="DUF1759"/>
    <property type="match status" value="1"/>
</dbReference>
<dbReference type="InterPro" id="IPR005312">
    <property type="entry name" value="DUF1759"/>
</dbReference>
<dbReference type="AlphaFoldDB" id="A0A7I4YMB7"/>
<dbReference type="OMA" id="HANTTLC"/>
<accession>A0A7I4YMB7</accession>
<evidence type="ECO:0000313" key="2">
    <source>
        <dbReference type="WBParaSite" id="HCON_00115470-00001"/>
    </source>
</evidence>
<keyword evidence="1" id="KW-1185">Reference proteome</keyword>
<proteinExistence type="predicted"/>
<organism evidence="1 2">
    <name type="scientific">Haemonchus contortus</name>
    <name type="common">Barber pole worm</name>
    <dbReference type="NCBI Taxonomy" id="6289"/>
    <lineage>
        <taxon>Eukaryota</taxon>
        <taxon>Metazoa</taxon>
        <taxon>Ecdysozoa</taxon>
        <taxon>Nematoda</taxon>
        <taxon>Chromadorea</taxon>
        <taxon>Rhabditida</taxon>
        <taxon>Rhabditina</taxon>
        <taxon>Rhabditomorpha</taxon>
        <taxon>Strongyloidea</taxon>
        <taxon>Trichostrongylidae</taxon>
        <taxon>Haemonchus</taxon>
    </lineage>
</organism>